<evidence type="ECO:0000256" key="2">
    <source>
        <dbReference type="ARBA" id="ARBA00022840"/>
    </source>
</evidence>
<evidence type="ECO:0000313" key="4">
    <source>
        <dbReference type="EMBL" id="PCI98637.1"/>
    </source>
</evidence>
<dbReference type="GO" id="GO:0005524">
    <property type="term" value="F:ATP binding"/>
    <property type="evidence" value="ECO:0007669"/>
    <property type="project" value="UniProtKB-KW"/>
</dbReference>
<reference key="1">
    <citation type="submission" date="2017-08" db="EMBL/GenBank/DDBJ databases">
        <title>A dynamic microbial community with high functional redundancy inhabits the cold, oxic subseafloor aquifer.</title>
        <authorList>
            <person name="Tully B.J."/>
            <person name="Wheat C.G."/>
            <person name="Glazer B.T."/>
            <person name="Huber J.A."/>
        </authorList>
    </citation>
    <scope>NUCLEOTIDE SEQUENCE [LARGE SCALE GENOMIC DNA]</scope>
</reference>
<gene>
    <name evidence="4" type="ORF">COB13_13335</name>
</gene>
<dbReference type="InterPro" id="IPR015854">
    <property type="entry name" value="ABC_transpr_LolD-like"/>
</dbReference>
<evidence type="ECO:0000259" key="3">
    <source>
        <dbReference type="PROSITE" id="PS50893"/>
    </source>
</evidence>
<dbReference type="GO" id="GO:0022857">
    <property type="term" value="F:transmembrane transporter activity"/>
    <property type="evidence" value="ECO:0007669"/>
    <property type="project" value="TreeGrafter"/>
</dbReference>
<sequence>MAMSKNLEIQNLKINTFGFNNQIILDIPYFNMENERELVISGASGSGKTTFLYAIAGLFLKLDGKVSWDRNNLYNLAPIERDRWRSQNLGIIFQNFQLLDELSVLDNILVPTGFDSFFCPKDMIYKAEKLADEFSISIHHNSIAHMSRGEKQRIALARALIKDAPIILADEPTASLDEDNARTILQHLRKISQESDKTLIIVSHDPVIMEQIDNKLVLEHGKIIANNLPNMSNLGAA</sequence>
<dbReference type="InterPro" id="IPR003439">
    <property type="entry name" value="ABC_transporter-like_ATP-bd"/>
</dbReference>
<keyword evidence="1" id="KW-0547">Nucleotide-binding</keyword>
<comment type="caution">
    <text evidence="4">The sequence shown here is derived from an EMBL/GenBank/DDBJ whole genome shotgun (WGS) entry which is preliminary data.</text>
</comment>
<protein>
    <submittedName>
        <fullName evidence="4">ABC transporter</fullName>
    </submittedName>
</protein>
<dbReference type="PROSITE" id="PS50893">
    <property type="entry name" value="ABC_TRANSPORTER_2"/>
    <property type="match status" value="1"/>
</dbReference>
<organism evidence="4">
    <name type="scientific">OCS116 cluster bacterium</name>
    <dbReference type="NCBI Taxonomy" id="2030921"/>
    <lineage>
        <taxon>Bacteria</taxon>
        <taxon>Pseudomonadati</taxon>
        <taxon>Pseudomonadota</taxon>
        <taxon>Alphaproteobacteria</taxon>
        <taxon>OCS116 cluster</taxon>
    </lineage>
</organism>
<dbReference type="GO" id="GO:0005886">
    <property type="term" value="C:plasma membrane"/>
    <property type="evidence" value="ECO:0007669"/>
    <property type="project" value="TreeGrafter"/>
</dbReference>
<dbReference type="Gene3D" id="3.40.50.300">
    <property type="entry name" value="P-loop containing nucleotide triphosphate hydrolases"/>
    <property type="match status" value="1"/>
</dbReference>
<dbReference type="Pfam" id="PF00005">
    <property type="entry name" value="ABC_tran"/>
    <property type="match status" value="1"/>
</dbReference>
<accession>A0A2A4YWF2</accession>
<dbReference type="AlphaFoldDB" id="A0A2A4YWF2"/>
<reference evidence="4" key="2">
    <citation type="journal article" date="2018" name="ISME J.">
        <title>A dynamic microbial community with high functional redundancy inhabits the cold, oxic subseafloor aquifer.</title>
        <authorList>
            <person name="Tully B.J."/>
            <person name="Wheat C.G."/>
            <person name="Glazer B.T."/>
            <person name="Huber J.A."/>
        </authorList>
    </citation>
    <scope>NUCLEOTIDE SEQUENCE</scope>
    <source>
        <strain evidence="4">NORP83</strain>
    </source>
</reference>
<dbReference type="SUPFAM" id="SSF52540">
    <property type="entry name" value="P-loop containing nucleoside triphosphate hydrolases"/>
    <property type="match status" value="1"/>
</dbReference>
<proteinExistence type="predicted"/>
<name>A0A2A4YWF2_9PROT</name>
<dbReference type="SMART" id="SM00382">
    <property type="entry name" value="AAA"/>
    <property type="match status" value="1"/>
</dbReference>
<dbReference type="InterPro" id="IPR003593">
    <property type="entry name" value="AAA+_ATPase"/>
</dbReference>
<evidence type="ECO:0000256" key="1">
    <source>
        <dbReference type="ARBA" id="ARBA00022741"/>
    </source>
</evidence>
<keyword evidence="2" id="KW-0067">ATP-binding</keyword>
<feature type="domain" description="ABC transporter" evidence="3">
    <location>
        <begin position="7"/>
        <end position="237"/>
    </location>
</feature>
<dbReference type="PANTHER" id="PTHR24220">
    <property type="entry name" value="IMPORT ATP-BINDING PROTEIN"/>
    <property type="match status" value="1"/>
</dbReference>
<dbReference type="GO" id="GO:0016887">
    <property type="term" value="F:ATP hydrolysis activity"/>
    <property type="evidence" value="ECO:0007669"/>
    <property type="project" value="InterPro"/>
</dbReference>
<dbReference type="EMBL" id="NVUS01000020">
    <property type="protein sequence ID" value="PCI98637.1"/>
    <property type="molecule type" value="Genomic_DNA"/>
</dbReference>
<dbReference type="InterPro" id="IPR027417">
    <property type="entry name" value="P-loop_NTPase"/>
</dbReference>